<gene>
    <name evidence="2" type="ORF">ADL15_47705</name>
</gene>
<sequence length="138" mass="14935">MNGSERIEQLFAEYQRQRDNLADMQRKMSEISASATSPRREVTVTVGQNGVLTDIQFANGAYRRMTPSDLTAVVMTTFAEAKEAAMDQAAQILAPMLPDGLNAADLVRGKAGADAYLPAEPRIATSVREMLGMRGPTA</sequence>
<comment type="caution">
    <text evidence="2">The sequence shown here is derived from an EMBL/GenBank/DDBJ whole genome shotgun (WGS) entry which is preliminary data.</text>
</comment>
<dbReference type="Proteomes" id="UP000053244">
    <property type="component" value="Unassembled WGS sequence"/>
</dbReference>
<evidence type="ECO:0000313" key="3">
    <source>
        <dbReference type="Proteomes" id="UP000053244"/>
    </source>
</evidence>
<dbReference type="InterPro" id="IPR036894">
    <property type="entry name" value="YbaB-like_sf"/>
</dbReference>
<dbReference type="EMBL" id="LLZH01000339">
    <property type="protein sequence ID" value="KUL22650.1"/>
    <property type="molecule type" value="Genomic_DNA"/>
</dbReference>
<dbReference type="Gene3D" id="3.30.1310.10">
    <property type="entry name" value="Nucleoid-associated protein YbaB-like domain"/>
    <property type="match status" value="1"/>
</dbReference>
<protein>
    <recommendedName>
        <fullName evidence="4">YbaB/EbfC DNA-binding family protein</fullName>
    </recommendedName>
</protein>
<feature type="coiled-coil region" evidence="1">
    <location>
        <begin position="4"/>
        <end position="34"/>
    </location>
</feature>
<accession>A0A101J9E2</accession>
<evidence type="ECO:0000313" key="2">
    <source>
        <dbReference type="EMBL" id="KUL22650.1"/>
    </source>
</evidence>
<dbReference type="OrthoDB" id="5118533at2"/>
<organism evidence="2 3">
    <name type="scientific">Actinoplanes awajinensis subsp. mycoplanecinus</name>
    <dbReference type="NCBI Taxonomy" id="135947"/>
    <lineage>
        <taxon>Bacteria</taxon>
        <taxon>Bacillati</taxon>
        <taxon>Actinomycetota</taxon>
        <taxon>Actinomycetes</taxon>
        <taxon>Micromonosporales</taxon>
        <taxon>Micromonosporaceae</taxon>
        <taxon>Actinoplanes</taxon>
    </lineage>
</organism>
<proteinExistence type="predicted"/>
<dbReference type="SUPFAM" id="SSF82607">
    <property type="entry name" value="YbaB-like"/>
    <property type="match status" value="1"/>
</dbReference>
<dbReference type="AlphaFoldDB" id="A0A101J9E2"/>
<keyword evidence="3" id="KW-1185">Reference proteome</keyword>
<dbReference type="RefSeq" id="WP_067707098.1">
    <property type="nucleotide sequence ID" value="NZ_LLZH01000339.1"/>
</dbReference>
<keyword evidence="1" id="KW-0175">Coiled coil</keyword>
<dbReference type="GO" id="GO:0003677">
    <property type="term" value="F:DNA binding"/>
    <property type="evidence" value="ECO:0007669"/>
    <property type="project" value="InterPro"/>
</dbReference>
<reference evidence="2 3" key="1">
    <citation type="submission" date="2015-10" db="EMBL/GenBank/DDBJ databases">
        <authorList>
            <person name="Gilbert D.G."/>
        </authorList>
    </citation>
    <scope>NUCLEOTIDE SEQUENCE [LARGE SCALE GENOMIC DNA]</scope>
    <source>
        <strain evidence="2 3">NRRL B-16712</strain>
    </source>
</reference>
<evidence type="ECO:0008006" key="4">
    <source>
        <dbReference type="Google" id="ProtNLM"/>
    </source>
</evidence>
<dbReference type="InterPro" id="IPR004401">
    <property type="entry name" value="YbaB/EbfC"/>
</dbReference>
<dbReference type="Pfam" id="PF02575">
    <property type="entry name" value="YbaB_DNA_bd"/>
    <property type="match status" value="1"/>
</dbReference>
<name>A0A101J9E2_9ACTN</name>
<evidence type="ECO:0000256" key="1">
    <source>
        <dbReference type="SAM" id="Coils"/>
    </source>
</evidence>